<gene>
    <name evidence="1" type="ORF">BDV29DRAFT_129628</name>
</gene>
<organism evidence="1 2">
    <name type="scientific">Aspergillus leporis</name>
    <dbReference type="NCBI Taxonomy" id="41062"/>
    <lineage>
        <taxon>Eukaryota</taxon>
        <taxon>Fungi</taxon>
        <taxon>Dikarya</taxon>
        <taxon>Ascomycota</taxon>
        <taxon>Pezizomycotina</taxon>
        <taxon>Eurotiomycetes</taxon>
        <taxon>Eurotiomycetidae</taxon>
        <taxon>Eurotiales</taxon>
        <taxon>Aspergillaceae</taxon>
        <taxon>Aspergillus</taxon>
        <taxon>Aspergillus subgen. Circumdati</taxon>
    </lineage>
</organism>
<evidence type="ECO:0000313" key="1">
    <source>
        <dbReference type="EMBL" id="KAB8078778.1"/>
    </source>
</evidence>
<sequence>MDQYIWCTIPKVQRLAIAFKSYQLIKYILKPGPETREKIPWWELLTSLQLSQQHPVAIDFFPWPEVRDRLIINHAYYLGKCDFFSCTQEYLFSNWPYGIRDCFVLDDQSTYRPSQAFIQHVNSLTNWSMCPAFFERYPEFIGIIPPASAAWEGTETWRA</sequence>
<keyword evidence="2" id="KW-1185">Reference proteome</keyword>
<dbReference type="OrthoDB" id="4161589at2759"/>
<protein>
    <submittedName>
        <fullName evidence="1">Uncharacterized protein</fullName>
    </submittedName>
</protein>
<dbReference type="AlphaFoldDB" id="A0A5N5XDC4"/>
<dbReference type="InterPro" id="IPR021833">
    <property type="entry name" value="DUF3425"/>
</dbReference>
<name>A0A5N5XDC4_9EURO</name>
<dbReference type="EMBL" id="ML732155">
    <property type="protein sequence ID" value="KAB8078778.1"/>
    <property type="molecule type" value="Genomic_DNA"/>
</dbReference>
<reference evidence="1 2" key="1">
    <citation type="submission" date="2019-04" db="EMBL/GenBank/DDBJ databases">
        <title>Friends and foes A comparative genomics study of 23 Aspergillus species from section Flavi.</title>
        <authorList>
            <consortium name="DOE Joint Genome Institute"/>
            <person name="Kjaerbolling I."/>
            <person name="Vesth T."/>
            <person name="Frisvad J.C."/>
            <person name="Nybo J.L."/>
            <person name="Theobald S."/>
            <person name="Kildgaard S."/>
            <person name="Isbrandt T."/>
            <person name="Kuo A."/>
            <person name="Sato A."/>
            <person name="Lyhne E.K."/>
            <person name="Kogle M.E."/>
            <person name="Wiebenga A."/>
            <person name="Kun R.S."/>
            <person name="Lubbers R.J."/>
            <person name="Makela M.R."/>
            <person name="Barry K."/>
            <person name="Chovatia M."/>
            <person name="Clum A."/>
            <person name="Daum C."/>
            <person name="Haridas S."/>
            <person name="He G."/>
            <person name="LaButti K."/>
            <person name="Lipzen A."/>
            <person name="Mondo S."/>
            <person name="Riley R."/>
            <person name="Salamov A."/>
            <person name="Simmons B.A."/>
            <person name="Magnuson J.K."/>
            <person name="Henrissat B."/>
            <person name="Mortensen U.H."/>
            <person name="Larsen T.O."/>
            <person name="Devries R.P."/>
            <person name="Grigoriev I.V."/>
            <person name="Machida M."/>
            <person name="Baker S.E."/>
            <person name="Andersen M.R."/>
        </authorList>
    </citation>
    <scope>NUCLEOTIDE SEQUENCE [LARGE SCALE GENOMIC DNA]</scope>
    <source>
        <strain evidence="1 2">CBS 151.66</strain>
    </source>
</reference>
<dbReference type="PANTHER" id="PTHR37012:SF7">
    <property type="entry name" value="B-ZIP TRANSCRIPTION FACTOR (EUROFUNG)-RELATED"/>
    <property type="match status" value="1"/>
</dbReference>
<dbReference type="Proteomes" id="UP000326565">
    <property type="component" value="Unassembled WGS sequence"/>
</dbReference>
<dbReference type="PANTHER" id="PTHR37012">
    <property type="entry name" value="B-ZIP TRANSCRIPTION FACTOR (EUROFUNG)-RELATED"/>
    <property type="match status" value="1"/>
</dbReference>
<evidence type="ECO:0000313" key="2">
    <source>
        <dbReference type="Proteomes" id="UP000326565"/>
    </source>
</evidence>
<dbReference type="Pfam" id="PF11905">
    <property type="entry name" value="DUF3425"/>
    <property type="match status" value="1"/>
</dbReference>
<accession>A0A5N5XDC4</accession>
<proteinExistence type="predicted"/>